<gene>
    <name evidence="10" type="ORF">LITE_LOCUS38731</name>
</gene>
<dbReference type="PANTHER" id="PTHR36766:SF38">
    <property type="entry name" value="DISEASE RESISTANCE PROTEIN RGA3"/>
    <property type="match status" value="1"/>
</dbReference>
<keyword evidence="4" id="KW-0611">Plant defense</keyword>
<dbReference type="Pfam" id="PF23559">
    <property type="entry name" value="WHD_DRP"/>
    <property type="match status" value="1"/>
</dbReference>
<evidence type="ECO:0000259" key="8">
    <source>
        <dbReference type="Pfam" id="PF23559"/>
    </source>
</evidence>
<evidence type="ECO:0000259" key="7">
    <source>
        <dbReference type="Pfam" id="PF18052"/>
    </source>
</evidence>
<keyword evidence="1" id="KW-0433">Leucine-rich repeat</keyword>
<dbReference type="InterPro" id="IPR027417">
    <property type="entry name" value="P-loop_NTPase"/>
</dbReference>
<evidence type="ECO:0000256" key="4">
    <source>
        <dbReference type="ARBA" id="ARBA00022821"/>
    </source>
</evidence>
<dbReference type="Pfam" id="PF25019">
    <property type="entry name" value="LRR_R13L1-DRL21"/>
    <property type="match status" value="1"/>
</dbReference>
<dbReference type="Gene3D" id="3.80.10.10">
    <property type="entry name" value="Ribonuclease Inhibitor"/>
    <property type="match status" value="3"/>
</dbReference>
<dbReference type="InterPro" id="IPR056789">
    <property type="entry name" value="LRR_R13L1-DRL21"/>
</dbReference>
<dbReference type="InterPro" id="IPR042197">
    <property type="entry name" value="Apaf_helical"/>
</dbReference>
<dbReference type="Gene3D" id="1.10.8.430">
    <property type="entry name" value="Helical domain of apoptotic protease-activating factors"/>
    <property type="match status" value="1"/>
</dbReference>
<dbReference type="Pfam" id="PF00931">
    <property type="entry name" value="NB-ARC"/>
    <property type="match status" value="1"/>
</dbReference>
<reference evidence="10" key="1">
    <citation type="submission" date="2022-08" db="EMBL/GenBank/DDBJ databases">
        <authorList>
            <person name="Gutierrez-Valencia J."/>
        </authorList>
    </citation>
    <scope>NUCLEOTIDE SEQUENCE</scope>
</reference>
<evidence type="ECO:0000313" key="11">
    <source>
        <dbReference type="Proteomes" id="UP001154282"/>
    </source>
</evidence>
<evidence type="ECO:0000256" key="5">
    <source>
        <dbReference type="ARBA" id="ARBA00022840"/>
    </source>
</evidence>
<evidence type="ECO:0000259" key="6">
    <source>
        <dbReference type="Pfam" id="PF00931"/>
    </source>
</evidence>
<evidence type="ECO:0000313" key="10">
    <source>
        <dbReference type="EMBL" id="CAI0470921.1"/>
    </source>
</evidence>
<dbReference type="PANTHER" id="PTHR36766">
    <property type="entry name" value="PLANT BROAD-SPECTRUM MILDEW RESISTANCE PROTEIN RPW8"/>
    <property type="match status" value="1"/>
</dbReference>
<dbReference type="InterPro" id="IPR058922">
    <property type="entry name" value="WHD_DRP"/>
</dbReference>
<feature type="domain" description="NB-ARC" evidence="6">
    <location>
        <begin position="170"/>
        <end position="347"/>
    </location>
</feature>
<accession>A0AAV0PKX8</accession>
<sequence length="1151" mass="129600">MAFAVAETILKKLAPLVVEQAGLLWGLKSEVLKLKSTVTSIHAVLLDAEEQSGVNHQVQVWLDELKQVLYDADDLLDDFNTETLLKQQRMDLHGNLCKNEVCIFFSSYNPLLNGLLMAYRIKAIRIKLDETDENRKRFNFQMRLEEPAAATSKLGRQTDSFVPNVFVGREEDSEKIISLLLSSSNEQKVEVIPILGIGGLGKTALAQCVYNVKGVTSHFQLKIWVCVSDDFNETTLVKNILESLTGGKVEDLQLQTLKSNLKKQMDNKRFLLVLDDVWDNGDYESNWDRLMSFLCNVGTVGSKIIITTRIGSVASLMATKGLKPHELKGLSKQDSWSLFEQITFKGEVLEGGERFKRMGEEIVGRCVGVPLAIRAMAGVLASKRDLVDWEALRDKQARLDGVGSDKRISATLRLSYDNLPSYLKPCFAYCSLFPKDYEITVRTLVQLWMGQGYIDCSQSPSSNLYDTGVEYFKSMLSKSFFQETSVDNLGDLVVCKMHDLIHDLALEVAGKENFTLKASTSMVYDDVNFDRLLHLSFDFEEIQRVSLQVPDSLLKQTKLRTFLPTNLHWQGMSTQGGTQYESIFSNMTSLRVLSFCNAGMKIVPPSIHYLKRLRFLDLSYNNGMEMLPNEITRLVNLQVLILDFCEELRELPNDIVKLSYLECLSLIGCDALRHLPSGIKKLTRLKELSSFILALSESGAAAATAKISELKDLNLSGSLAITNLQSVEKDEAEAASLKRKQNLRALELTWYSGQNANAAGNLRTLEALEPHENLKELMLIDYGGGKLPTWFSNSLKNVVIIRLFGCDGLRYLPSLGPLVFLEELMFYRLGNLQYIQHEEAAPAPSSSTQYLPRLKSLTIGSCSNLMSWWSTKKIKMPLFPCLCSLQISFSNKLVSIPRLSVHVEKVEFWSVKSELLGGFATSLPPPHSPTQSQFKSLQIGTVEDQRVLVPELLLQLVSLEYLRIEQCSNLTTLSPPTNIPSQQHLISLQSVPSSMVPLYVLPALLRFKIKSLPMLECLPEWLQHSSKLRLLKITECEGLKCLPEWLFKLTALESLYVKSCAGLSSRLESRMAEDWPKVAHIPNIKINGKMVQRNGHYLEAEEVAEEDQYKEQEAEGEDEDEELPTGTQFSRMLSNCIARLTCNLFHRCFLC</sequence>
<dbReference type="AlphaFoldDB" id="A0AAV0PKX8"/>
<keyword evidence="2" id="KW-0677">Repeat</keyword>
<evidence type="ECO:0000256" key="1">
    <source>
        <dbReference type="ARBA" id="ARBA00022614"/>
    </source>
</evidence>
<evidence type="ECO:0000259" key="9">
    <source>
        <dbReference type="Pfam" id="PF25019"/>
    </source>
</evidence>
<dbReference type="SUPFAM" id="SSF52058">
    <property type="entry name" value="L domain-like"/>
    <property type="match status" value="2"/>
</dbReference>
<feature type="domain" description="Disease resistance N-terminal" evidence="7">
    <location>
        <begin position="7"/>
        <end position="89"/>
    </location>
</feature>
<evidence type="ECO:0000256" key="2">
    <source>
        <dbReference type="ARBA" id="ARBA00022737"/>
    </source>
</evidence>
<dbReference type="PRINTS" id="PR00364">
    <property type="entry name" value="DISEASERSIST"/>
</dbReference>
<feature type="domain" description="R13L1/DRL21-like LRR repeat region" evidence="9">
    <location>
        <begin position="707"/>
        <end position="826"/>
    </location>
</feature>
<dbReference type="Gene3D" id="3.40.50.300">
    <property type="entry name" value="P-loop containing nucleotide triphosphate hydrolases"/>
    <property type="match status" value="1"/>
</dbReference>
<proteinExistence type="predicted"/>
<keyword evidence="11" id="KW-1185">Reference proteome</keyword>
<dbReference type="FunFam" id="1.10.10.10:FF:000322">
    <property type="entry name" value="Probable disease resistance protein At1g63360"/>
    <property type="match status" value="1"/>
</dbReference>
<dbReference type="SUPFAM" id="SSF52540">
    <property type="entry name" value="P-loop containing nucleoside triphosphate hydrolases"/>
    <property type="match status" value="1"/>
</dbReference>
<dbReference type="InterPro" id="IPR032675">
    <property type="entry name" value="LRR_dom_sf"/>
</dbReference>
<protein>
    <submittedName>
        <fullName evidence="10">Uncharacterized protein</fullName>
    </submittedName>
</protein>
<dbReference type="InterPro" id="IPR036388">
    <property type="entry name" value="WH-like_DNA-bd_sf"/>
</dbReference>
<dbReference type="Gene3D" id="1.20.5.4130">
    <property type="match status" value="1"/>
</dbReference>
<dbReference type="GO" id="GO:0005524">
    <property type="term" value="F:ATP binding"/>
    <property type="evidence" value="ECO:0007669"/>
    <property type="project" value="UniProtKB-KW"/>
</dbReference>
<organism evidence="10 11">
    <name type="scientific">Linum tenue</name>
    <dbReference type="NCBI Taxonomy" id="586396"/>
    <lineage>
        <taxon>Eukaryota</taxon>
        <taxon>Viridiplantae</taxon>
        <taxon>Streptophyta</taxon>
        <taxon>Embryophyta</taxon>
        <taxon>Tracheophyta</taxon>
        <taxon>Spermatophyta</taxon>
        <taxon>Magnoliopsida</taxon>
        <taxon>eudicotyledons</taxon>
        <taxon>Gunneridae</taxon>
        <taxon>Pentapetalae</taxon>
        <taxon>rosids</taxon>
        <taxon>fabids</taxon>
        <taxon>Malpighiales</taxon>
        <taxon>Linaceae</taxon>
        <taxon>Linum</taxon>
    </lineage>
</organism>
<feature type="domain" description="Disease resistance protein winged helix" evidence="8">
    <location>
        <begin position="432"/>
        <end position="505"/>
    </location>
</feature>
<keyword evidence="5" id="KW-0067">ATP-binding</keyword>
<dbReference type="GO" id="GO:0051707">
    <property type="term" value="P:response to other organism"/>
    <property type="evidence" value="ECO:0007669"/>
    <property type="project" value="UniProtKB-ARBA"/>
</dbReference>
<dbReference type="EMBL" id="CAMGYJ010000009">
    <property type="protein sequence ID" value="CAI0470921.1"/>
    <property type="molecule type" value="Genomic_DNA"/>
</dbReference>
<dbReference type="Pfam" id="PF18052">
    <property type="entry name" value="Rx_N"/>
    <property type="match status" value="1"/>
</dbReference>
<dbReference type="GO" id="GO:0043531">
    <property type="term" value="F:ADP binding"/>
    <property type="evidence" value="ECO:0007669"/>
    <property type="project" value="InterPro"/>
</dbReference>
<dbReference type="GO" id="GO:0006952">
    <property type="term" value="P:defense response"/>
    <property type="evidence" value="ECO:0007669"/>
    <property type="project" value="UniProtKB-KW"/>
</dbReference>
<dbReference type="InterPro" id="IPR002182">
    <property type="entry name" value="NB-ARC"/>
</dbReference>
<dbReference type="InterPro" id="IPR041118">
    <property type="entry name" value="Rx_N"/>
</dbReference>
<comment type="caution">
    <text evidence="10">The sequence shown here is derived from an EMBL/GenBank/DDBJ whole genome shotgun (WGS) entry which is preliminary data.</text>
</comment>
<evidence type="ECO:0000256" key="3">
    <source>
        <dbReference type="ARBA" id="ARBA00022741"/>
    </source>
</evidence>
<dbReference type="Gene3D" id="1.10.10.10">
    <property type="entry name" value="Winged helix-like DNA-binding domain superfamily/Winged helix DNA-binding domain"/>
    <property type="match status" value="1"/>
</dbReference>
<name>A0AAV0PKX8_9ROSI</name>
<keyword evidence="3" id="KW-0547">Nucleotide-binding</keyword>
<dbReference type="Proteomes" id="UP001154282">
    <property type="component" value="Unassembled WGS sequence"/>
</dbReference>